<dbReference type="Proteomes" id="UP000314983">
    <property type="component" value="Chromosome 14"/>
</dbReference>
<dbReference type="Ensembl" id="ENSEEET00000037848.2">
    <property type="protein sequence ID" value="ENSEEEP00000037412.2"/>
    <property type="gene ID" value="ENSEEEG00000017789.2"/>
</dbReference>
<sequence length="84" mass="9110">IDADPQQKRERKQQTLTLCEVCNIQLNSRAQAQMHYNGKTHQRRLHKANQAQSSGGVKTTPGEPSVGGGGNTVPTDIVSSTHNC</sequence>
<dbReference type="InterPro" id="IPR036236">
    <property type="entry name" value="Znf_C2H2_sf"/>
</dbReference>
<proteinExistence type="predicted"/>
<dbReference type="Gene3D" id="3.30.160.60">
    <property type="entry name" value="Classic Zinc Finger"/>
    <property type="match status" value="1"/>
</dbReference>
<dbReference type="SMART" id="SM00451">
    <property type="entry name" value="ZnF_U1"/>
    <property type="match status" value="1"/>
</dbReference>
<feature type="compositionally biased region" description="Polar residues" evidence="1">
    <location>
        <begin position="72"/>
        <end position="84"/>
    </location>
</feature>
<reference evidence="3" key="3">
    <citation type="submission" date="2020-05" db="EMBL/GenBank/DDBJ databases">
        <title>Electrophorus electricus (electric eel) genome, fEleEle1, primary haplotype.</title>
        <authorList>
            <person name="Myers G."/>
            <person name="Meyer A."/>
            <person name="Fedrigo O."/>
            <person name="Formenti G."/>
            <person name="Rhie A."/>
            <person name="Tracey A."/>
            <person name="Sims Y."/>
            <person name="Jarvis E.D."/>
        </authorList>
    </citation>
    <scope>NUCLEOTIDE SEQUENCE [LARGE SCALE GENOMIC DNA]</scope>
</reference>
<accession>A0A4W4GIQ8</accession>
<dbReference type="InterPro" id="IPR013087">
    <property type="entry name" value="Znf_C2H2_type"/>
</dbReference>
<name>A0A4W4GIQ8_ELEEL</name>
<protein>
    <recommendedName>
        <fullName evidence="2">U1-type domain-containing protein</fullName>
    </recommendedName>
</protein>
<evidence type="ECO:0000256" key="1">
    <source>
        <dbReference type="SAM" id="MobiDB-lite"/>
    </source>
</evidence>
<evidence type="ECO:0000259" key="2">
    <source>
        <dbReference type="SMART" id="SM00451"/>
    </source>
</evidence>
<feature type="domain" description="U1-type" evidence="2">
    <location>
        <begin position="14"/>
        <end position="48"/>
    </location>
</feature>
<dbReference type="Pfam" id="PF12874">
    <property type="entry name" value="zf-met"/>
    <property type="match status" value="1"/>
</dbReference>
<keyword evidence="4" id="KW-1185">Reference proteome</keyword>
<evidence type="ECO:0000313" key="3">
    <source>
        <dbReference type="Ensembl" id="ENSEEEP00000037412.2"/>
    </source>
</evidence>
<feature type="region of interest" description="Disordered" evidence="1">
    <location>
        <begin position="38"/>
        <end position="84"/>
    </location>
</feature>
<dbReference type="GO" id="GO:0008270">
    <property type="term" value="F:zinc ion binding"/>
    <property type="evidence" value="ECO:0007669"/>
    <property type="project" value="InterPro"/>
</dbReference>
<evidence type="ECO:0000313" key="4">
    <source>
        <dbReference type="Proteomes" id="UP000314983"/>
    </source>
</evidence>
<reference evidence="3" key="5">
    <citation type="submission" date="2025-09" db="UniProtKB">
        <authorList>
            <consortium name="Ensembl"/>
        </authorList>
    </citation>
    <scope>IDENTIFICATION</scope>
</reference>
<feature type="compositionally biased region" description="Basic residues" evidence="1">
    <location>
        <begin position="38"/>
        <end position="47"/>
    </location>
</feature>
<dbReference type="STRING" id="8005.ENSEEEP00000037412"/>
<organism evidence="3 4">
    <name type="scientific">Electrophorus electricus</name>
    <name type="common">Electric eel</name>
    <name type="synonym">Gymnotus electricus</name>
    <dbReference type="NCBI Taxonomy" id="8005"/>
    <lineage>
        <taxon>Eukaryota</taxon>
        <taxon>Metazoa</taxon>
        <taxon>Chordata</taxon>
        <taxon>Craniata</taxon>
        <taxon>Vertebrata</taxon>
        <taxon>Euteleostomi</taxon>
        <taxon>Actinopterygii</taxon>
        <taxon>Neopterygii</taxon>
        <taxon>Teleostei</taxon>
        <taxon>Ostariophysi</taxon>
        <taxon>Gymnotiformes</taxon>
        <taxon>Gymnotoidei</taxon>
        <taxon>Gymnotidae</taxon>
        <taxon>Electrophorus</taxon>
    </lineage>
</organism>
<dbReference type="GO" id="GO:0003676">
    <property type="term" value="F:nucleic acid binding"/>
    <property type="evidence" value="ECO:0007669"/>
    <property type="project" value="InterPro"/>
</dbReference>
<dbReference type="SUPFAM" id="SSF57667">
    <property type="entry name" value="beta-beta-alpha zinc fingers"/>
    <property type="match status" value="1"/>
</dbReference>
<reference evidence="4" key="2">
    <citation type="journal article" date="2017" name="Sci. Adv.">
        <title>A tail of two voltages: Proteomic comparison of the three electric organs of the electric eel.</title>
        <authorList>
            <person name="Traeger L.L."/>
            <person name="Sabat G."/>
            <person name="Barrett-Wilt G.A."/>
            <person name="Wells G.B."/>
            <person name="Sussman M.R."/>
        </authorList>
    </citation>
    <scope>NUCLEOTIDE SEQUENCE [LARGE SCALE GENOMIC DNA]</scope>
</reference>
<dbReference type="AlphaFoldDB" id="A0A4W4GIQ8"/>
<dbReference type="InterPro" id="IPR003604">
    <property type="entry name" value="Matrin/U1-like-C_Znf_C2H2"/>
</dbReference>
<reference evidence="3" key="4">
    <citation type="submission" date="2025-08" db="UniProtKB">
        <authorList>
            <consortium name="Ensembl"/>
        </authorList>
    </citation>
    <scope>IDENTIFICATION</scope>
</reference>
<reference evidence="4" key="1">
    <citation type="journal article" date="2014" name="Science">
        <title>Nonhuman genetics. Genomic basis for the convergent evolution of electric organs.</title>
        <authorList>
            <person name="Gallant J.R."/>
            <person name="Traeger L.L."/>
            <person name="Volkening J.D."/>
            <person name="Moffett H."/>
            <person name="Chen P.H."/>
            <person name="Novina C.D."/>
            <person name="Phillips G.N.Jr."/>
            <person name="Anand R."/>
            <person name="Wells G.B."/>
            <person name="Pinch M."/>
            <person name="Guth R."/>
            <person name="Unguez G.A."/>
            <person name="Albert J.S."/>
            <person name="Zakon H.H."/>
            <person name="Samanta M.P."/>
            <person name="Sussman M.R."/>
        </authorList>
    </citation>
    <scope>NUCLEOTIDE SEQUENCE [LARGE SCALE GENOMIC DNA]</scope>
</reference>